<evidence type="ECO:0000313" key="5">
    <source>
        <dbReference type="Proteomes" id="UP000192656"/>
    </source>
</evidence>
<dbReference type="STRING" id="937218.SAMN06297251_11564"/>
<reference evidence="4 5" key="1">
    <citation type="submission" date="2017-04" db="EMBL/GenBank/DDBJ databases">
        <authorList>
            <person name="Afonso C.L."/>
            <person name="Miller P.J."/>
            <person name="Scott M.A."/>
            <person name="Spackman E."/>
            <person name="Goraichik I."/>
            <person name="Dimitrov K.M."/>
            <person name="Suarez D.L."/>
            <person name="Swayne D.E."/>
        </authorList>
    </citation>
    <scope>NUCLEOTIDE SEQUENCE [LARGE SCALE GENOMIC DNA]</scope>
    <source>
        <strain evidence="4 5">CGMCC 1.10972</strain>
    </source>
</reference>
<dbReference type="AlphaFoldDB" id="A0A1W2DJ93"/>
<dbReference type="PROSITE" id="PS50975">
    <property type="entry name" value="ATP_GRASP"/>
    <property type="match status" value="1"/>
</dbReference>
<proteinExistence type="predicted"/>
<feature type="region of interest" description="Disordered" evidence="2">
    <location>
        <begin position="136"/>
        <end position="163"/>
    </location>
</feature>
<name>A0A1W2DJ93_9HYPH</name>
<dbReference type="Pfam" id="PF02655">
    <property type="entry name" value="ATP-grasp_3"/>
    <property type="match status" value="1"/>
</dbReference>
<dbReference type="RefSeq" id="WP_084411333.1">
    <property type="nucleotide sequence ID" value="NZ_FWXR01000015.1"/>
</dbReference>
<dbReference type="EMBL" id="FWXR01000015">
    <property type="protein sequence ID" value="SMC97026.1"/>
    <property type="molecule type" value="Genomic_DNA"/>
</dbReference>
<dbReference type="InterPro" id="IPR011761">
    <property type="entry name" value="ATP-grasp"/>
</dbReference>
<dbReference type="GO" id="GO:0046872">
    <property type="term" value="F:metal ion binding"/>
    <property type="evidence" value="ECO:0007669"/>
    <property type="project" value="InterPro"/>
</dbReference>
<keyword evidence="1" id="KW-0547">Nucleotide-binding</keyword>
<organism evidence="4 5">
    <name type="scientific">Fulvimarina manganoxydans</name>
    <dbReference type="NCBI Taxonomy" id="937218"/>
    <lineage>
        <taxon>Bacteria</taxon>
        <taxon>Pseudomonadati</taxon>
        <taxon>Pseudomonadota</taxon>
        <taxon>Alphaproteobacteria</taxon>
        <taxon>Hyphomicrobiales</taxon>
        <taxon>Aurantimonadaceae</taxon>
        <taxon>Fulvimarina</taxon>
    </lineage>
</organism>
<keyword evidence="5" id="KW-1185">Reference proteome</keyword>
<evidence type="ECO:0000259" key="3">
    <source>
        <dbReference type="PROSITE" id="PS50975"/>
    </source>
</evidence>
<evidence type="ECO:0000313" key="4">
    <source>
        <dbReference type="EMBL" id="SMC97026.1"/>
    </source>
</evidence>
<feature type="domain" description="ATP-grasp" evidence="3">
    <location>
        <begin position="95"/>
        <end position="289"/>
    </location>
</feature>
<gene>
    <name evidence="4" type="ORF">SAMN06297251_11564</name>
</gene>
<dbReference type="Gene3D" id="3.30.470.20">
    <property type="entry name" value="ATP-grasp fold, B domain"/>
    <property type="match status" value="1"/>
</dbReference>
<accession>A0A1W2DJ93</accession>
<dbReference type="Proteomes" id="UP000192656">
    <property type="component" value="Unassembled WGS sequence"/>
</dbReference>
<evidence type="ECO:0000256" key="2">
    <source>
        <dbReference type="SAM" id="MobiDB-lite"/>
    </source>
</evidence>
<sequence>MAARPTLLCAAFSARQIAESAGRAGYDALAVDFFADDDLKRAAKRSALVTGHYPDGFSADQLIAALEELAQGETPVGFVYGAGIEDRPELLDRIGQAWPVLGTGAAALASLKTPERFAALCAAADIAHPDITREAPADPKGWLSKQAGGAGGSHVRHADAGPPEPNRYCQRFVEGQRWSALIVAARGSAEVIGYSRQWCDPSGDEPFRYGGAVGPLTPPDEPAFQTAIDRLVASIEAEGIELKGIASLDFIRAQEGLYCLEINPRFGATVDVFDRPDAPLLTLHLDACEGRLPAARPRFAGVRASGLAWADRGLRTPERFSWPDWTADRTAPPASFEAGTPIATILAESESESAAVALFHERSLQLKQSLEGEPPSLDANSSGGADAKTAALAGLL</sequence>
<dbReference type="InterPro" id="IPR003806">
    <property type="entry name" value="ATP-grasp_PylC-type"/>
</dbReference>
<protein>
    <recommendedName>
        <fullName evidence="3">ATP-grasp domain-containing protein</fullName>
    </recommendedName>
</protein>
<dbReference type="GO" id="GO:0005524">
    <property type="term" value="F:ATP binding"/>
    <property type="evidence" value="ECO:0007669"/>
    <property type="project" value="UniProtKB-UniRule"/>
</dbReference>
<dbReference type="InterPro" id="IPR016677">
    <property type="entry name" value="UCP016817_carboligase"/>
</dbReference>
<dbReference type="OrthoDB" id="1804072at2"/>
<keyword evidence="1" id="KW-0067">ATP-binding</keyword>
<dbReference type="PIRSF" id="PIRSF016817">
    <property type="entry name" value="UCP016817_carboligase"/>
    <property type="match status" value="1"/>
</dbReference>
<evidence type="ECO:0000256" key="1">
    <source>
        <dbReference type="PROSITE-ProRule" id="PRU00409"/>
    </source>
</evidence>
<dbReference type="SUPFAM" id="SSF56059">
    <property type="entry name" value="Glutathione synthetase ATP-binding domain-like"/>
    <property type="match status" value="1"/>
</dbReference>